<evidence type="ECO:0000256" key="1">
    <source>
        <dbReference type="SAM" id="MobiDB-lite"/>
    </source>
</evidence>
<dbReference type="Proteomes" id="UP001283361">
    <property type="component" value="Unassembled WGS sequence"/>
</dbReference>
<name>A0AAE1AQN6_9GAST</name>
<dbReference type="AlphaFoldDB" id="A0AAE1AQN6"/>
<organism evidence="2 3">
    <name type="scientific">Elysia crispata</name>
    <name type="common">lettuce slug</name>
    <dbReference type="NCBI Taxonomy" id="231223"/>
    <lineage>
        <taxon>Eukaryota</taxon>
        <taxon>Metazoa</taxon>
        <taxon>Spiralia</taxon>
        <taxon>Lophotrochozoa</taxon>
        <taxon>Mollusca</taxon>
        <taxon>Gastropoda</taxon>
        <taxon>Heterobranchia</taxon>
        <taxon>Euthyneura</taxon>
        <taxon>Panpulmonata</taxon>
        <taxon>Sacoglossa</taxon>
        <taxon>Placobranchoidea</taxon>
        <taxon>Plakobranchidae</taxon>
        <taxon>Elysia</taxon>
    </lineage>
</organism>
<sequence length="119" mass="13609">MTKAKLVLHQYDCKKTKVELKATENRDQYKIRFNGDMNNGKSRQCCLPRMPQEDLENLSYEDHPKKIKPTASSINCISSDDRNRGKTARRKKTNSKSPFETRKGRGHLKGLKGADLIDG</sequence>
<feature type="region of interest" description="Disordered" evidence="1">
    <location>
        <begin position="59"/>
        <end position="119"/>
    </location>
</feature>
<proteinExistence type="predicted"/>
<accession>A0AAE1AQN6</accession>
<evidence type="ECO:0000313" key="2">
    <source>
        <dbReference type="EMBL" id="KAK3792260.1"/>
    </source>
</evidence>
<evidence type="ECO:0000313" key="3">
    <source>
        <dbReference type="Proteomes" id="UP001283361"/>
    </source>
</evidence>
<protein>
    <submittedName>
        <fullName evidence="2">Uncharacterized protein</fullName>
    </submittedName>
</protein>
<feature type="compositionally biased region" description="Basic residues" evidence="1">
    <location>
        <begin position="85"/>
        <end position="94"/>
    </location>
</feature>
<keyword evidence="3" id="KW-1185">Reference proteome</keyword>
<gene>
    <name evidence="2" type="ORF">RRG08_007340</name>
</gene>
<dbReference type="EMBL" id="JAWDGP010001382">
    <property type="protein sequence ID" value="KAK3792260.1"/>
    <property type="molecule type" value="Genomic_DNA"/>
</dbReference>
<comment type="caution">
    <text evidence="2">The sequence shown here is derived from an EMBL/GenBank/DDBJ whole genome shotgun (WGS) entry which is preliminary data.</text>
</comment>
<reference evidence="2" key="1">
    <citation type="journal article" date="2023" name="G3 (Bethesda)">
        <title>A reference genome for the long-term kleptoplast-retaining sea slug Elysia crispata morphotype clarki.</title>
        <authorList>
            <person name="Eastman K.E."/>
            <person name="Pendleton A.L."/>
            <person name="Shaikh M.A."/>
            <person name="Suttiyut T."/>
            <person name="Ogas R."/>
            <person name="Tomko P."/>
            <person name="Gavelis G."/>
            <person name="Widhalm J.R."/>
            <person name="Wisecaver J.H."/>
        </authorList>
    </citation>
    <scope>NUCLEOTIDE SEQUENCE</scope>
    <source>
        <strain evidence="2">ECLA1</strain>
    </source>
</reference>